<name>A0A316AQF0_9BACT</name>
<accession>A0A316AQF0</accession>
<dbReference type="OrthoDB" id="6430772at2"/>
<dbReference type="AlphaFoldDB" id="A0A316AQF0"/>
<feature type="domain" description="HTH tetR-type" evidence="3">
    <location>
        <begin position="1"/>
        <end position="61"/>
    </location>
</feature>
<dbReference type="InterPro" id="IPR036271">
    <property type="entry name" value="Tet_transcr_reg_TetR-rel_C_sf"/>
</dbReference>
<dbReference type="InterPro" id="IPR032551">
    <property type="entry name" value="BscR_C"/>
</dbReference>
<dbReference type="SUPFAM" id="SSF46689">
    <property type="entry name" value="Homeodomain-like"/>
    <property type="match status" value="1"/>
</dbReference>
<evidence type="ECO:0000256" key="2">
    <source>
        <dbReference type="PROSITE-ProRule" id="PRU00335"/>
    </source>
</evidence>
<protein>
    <submittedName>
        <fullName evidence="4">AcrR family transcriptional regulator</fullName>
    </submittedName>
</protein>
<evidence type="ECO:0000313" key="5">
    <source>
        <dbReference type="Proteomes" id="UP000245880"/>
    </source>
</evidence>
<dbReference type="InterPro" id="IPR001647">
    <property type="entry name" value="HTH_TetR"/>
</dbReference>
<dbReference type="RefSeq" id="WP_109673531.1">
    <property type="nucleotide sequence ID" value="NZ_QGDT01000002.1"/>
</dbReference>
<keyword evidence="1 2" id="KW-0238">DNA-binding</keyword>
<comment type="caution">
    <text evidence="4">The sequence shown here is derived from an EMBL/GenBank/DDBJ whole genome shotgun (WGS) entry which is preliminary data.</text>
</comment>
<dbReference type="Proteomes" id="UP000245880">
    <property type="component" value="Unassembled WGS sequence"/>
</dbReference>
<sequence length="183" mass="20940">MNKKEAILKSALKLLTEKGIHNTPMSAIAKEAGTGMGTIYNYFSNKDILINEIYVGIKEQEKGLFKTFEDEKPIKTQFENYFVSLIDFFLNNPLYFQFMEQLQASPIITEESRTKGLEAVEAVVQLIQIGQQERIIKSIDSGELLQFIGGAMLAYLRWVFNQPAPHRQSLQNQLTMVWDAIKE</sequence>
<dbReference type="EMBL" id="QGDT01000002">
    <property type="protein sequence ID" value="PWJ59691.1"/>
    <property type="molecule type" value="Genomic_DNA"/>
</dbReference>
<dbReference type="GO" id="GO:0003677">
    <property type="term" value="F:DNA binding"/>
    <property type="evidence" value="ECO:0007669"/>
    <property type="project" value="UniProtKB-UniRule"/>
</dbReference>
<evidence type="ECO:0000256" key="1">
    <source>
        <dbReference type="ARBA" id="ARBA00023125"/>
    </source>
</evidence>
<reference evidence="4 5" key="1">
    <citation type="submission" date="2018-03" db="EMBL/GenBank/DDBJ databases">
        <title>Genomic Encyclopedia of Archaeal and Bacterial Type Strains, Phase II (KMG-II): from individual species to whole genera.</title>
        <authorList>
            <person name="Goeker M."/>
        </authorList>
    </citation>
    <scope>NUCLEOTIDE SEQUENCE [LARGE SCALE GENOMIC DNA]</scope>
    <source>
        <strain evidence="4 5">DSM 100346</strain>
    </source>
</reference>
<dbReference type="PANTHER" id="PTHR30055">
    <property type="entry name" value="HTH-TYPE TRANSCRIPTIONAL REGULATOR RUTR"/>
    <property type="match status" value="1"/>
</dbReference>
<dbReference type="PROSITE" id="PS50977">
    <property type="entry name" value="HTH_TETR_2"/>
    <property type="match status" value="1"/>
</dbReference>
<dbReference type="InterPro" id="IPR050109">
    <property type="entry name" value="HTH-type_TetR-like_transc_reg"/>
</dbReference>
<evidence type="ECO:0000313" key="4">
    <source>
        <dbReference type="EMBL" id="PWJ59691.1"/>
    </source>
</evidence>
<dbReference type="Pfam" id="PF00440">
    <property type="entry name" value="TetR_N"/>
    <property type="match status" value="1"/>
</dbReference>
<dbReference type="PRINTS" id="PR00455">
    <property type="entry name" value="HTHTETR"/>
</dbReference>
<gene>
    <name evidence="4" type="ORF">CLV98_102526</name>
</gene>
<dbReference type="Pfam" id="PF16295">
    <property type="entry name" value="TetR_C_10"/>
    <property type="match status" value="1"/>
</dbReference>
<dbReference type="SUPFAM" id="SSF48498">
    <property type="entry name" value="Tetracyclin repressor-like, C-terminal domain"/>
    <property type="match status" value="1"/>
</dbReference>
<keyword evidence="5" id="KW-1185">Reference proteome</keyword>
<dbReference type="InterPro" id="IPR009057">
    <property type="entry name" value="Homeodomain-like_sf"/>
</dbReference>
<evidence type="ECO:0000259" key="3">
    <source>
        <dbReference type="PROSITE" id="PS50977"/>
    </source>
</evidence>
<organism evidence="4 5">
    <name type="scientific">Dyadobacter jejuensis</name>
    <dbReference type="NCBI Taxonomy" id="1082580"/>
    <lineage>
        <taxon>Bacteria</taxon>
        <taxon>Pseudomonadati</taxon>
        <taxon>Bacteroidota</taxon>
        <taxon>Cytophagia</taxon>
        <taxon>Cytophagales</taxon>
        <taxon>Spirosomataceae</taxon>
        <taxon>Dyadobacter</taxon>
    </lineage>
</organism>
<dbReference type="Gene3D" id="1.10.357.10">
    <property type="entry name" value="Tetracycline Repressor, domain 2"/>
    <property type="match status" value="1"/>
</dbReference>
<proteinExistence type="predicted"/>
<feature type="DNA-binding region" description="H-T-H motif" evidence="2">
    <location>
        <begin position="24"/>
        <end position="43"/>
    </location>
</feature>